<organism evidence="1 2">
    <name type="scientific">Cellulomonas alba</name>
    <dbReference type="NCBI Taxonomy" id="3053467"/>
    <lineage>
        <taxon>Bacteria</taxon>
        <taxon>Bacillati</taxon>
        <taxon>Actinomycetota</taxon>
        <taxon>Actinomycetes</taxon>
        <taxon>Micrococcales</taxon>
        <taxon>Cellulomonadaceae</taxon>
        <taxon>Cellulomonas</taxon>
    </lineage>
</organism>
<dbReference type="Proteomes" id="UP001529338">
    <property type="component" value="Unassembled WGS sequence"/>
</dbReference>
<evidence type="ECO:0000313" key="1">
    <source>
        <dbReference type="EMBL" id="MDM7853980.1"/>
    </source>
</evidence>
<protein>
    <recommendedName>
        <fullName evidence="3">Fis family transcriptional regulator</fullName>
    </recommendedName>
</protein>
<gene>
    <name evidence="1" type="ORF">QRT04_03475</name>
</gene>
<reference evidence="1 2" key="1">
    <citation type="submission" date="2023-06" db="EMBL/GenBank/DDBJ databases">
        <title>Cellulomonas sp. MW4 Whole genome sequence.</title>
        <authorList>
            <person name="Park S."/>
        </authorList>
    </citation>
    <scope>NUCLEOTIDE SEQUENCE [LARGE SCALE GENOMIC DNA]</scope>
    <source>
        <strain evidence="1 2">MW4</strain>
    </source>
</reference>
<dbReference type="RefSeq" id="WP_289453520.1">
    <property type="nucleotide sequence ID" value="NZ_JAUCGQ010000001.1"/>
</dbReference>
<name>A0ABT7SCS6_9CELL</name>
<evidence type="ECO:0000313" key="2">
    <source>
        <dbReference type="Proteomes" id="UP001529338"/>
    </source>
</evidence>
<comment type="caution">
    <text evidence="1">The sequence shown here is derived from an EMBL/GenBank/DDBJ whole genome shotgun (WGS) entry which is preliminary data.</text>
</comment>
<keyword evidence="2" id="KW-1185">Reference proteome</keyword>
<sequence length="173" mass="18098">MRWEALFGDLEAQLDATRRADLQAELGERVRAERSSVSVVDRVRAASGARLRVWVAGGLVVEGDAIEVATQWVLLADGVRRVLVPTDALVGMAGLPAIAAPPAGAVERRLSLGHVLRALARDRAAVVVVADGYELGGRLERVGADHVDVTPVGGGAAALRTVPFGALRVVRSG</sequence>
<accession>A0ABT7SCS6</accession>
<evidence type="ECO:0008006" key="3">
    <source>
        <dbReference type="Google" id="ProtNLM"/>
    </source>
</evidence>
<proteinExistence type="predicted"/>
<dbReference type="EMBL" id="JAUCGQ010000001">
    <property type="protein sequence ID" value="MDM7853980.1"/>
    <property type="molecule type" value="Genomic_DNA"/>
</dbReference>